<evidence type="ECO:0000313" key="2">
    <source>
        <dbReference type="Proteomes" id="UP000286415"/>
    </source>
</evidence>
<organism evidence="1 2">
    <name type="scientific">Clonorchis sinensis</name>
    <name type="common">Chinese liver fluke</name>
    <dbReference type="NCBI Taxonomy" id="79923"/>
    <lineage>
        <taxon>Eukaryota</taxon>
        <taxon>Metazoa</taxon>
        <taxon>Spiralia</taxon>
        <taxon>Lophotrochozoa</taxon>
        <taxon>Platyhelminthes</taxon>
        <taxon>Trematoda</taxon>
        <taxon>Digenea</taxon>
        <taxon>Opisthorchiida</taxon>
        <taxon>Opisthorchiata</taxon>
        <taxon>Opisthorchiidae</taxon>
        <taxon>Clonorchis</taxon>
    </lineage>
</organism>
<dbReference type="OrthoDB" id="445301at2759"/>
<reference evidence="1 2" key="1">
    <citation type="journal article" date="2018" name="Biotechnol. Adv.">
        <title>Improved genomic resources and new bioinformatic workflow for the carcinogenic parasite Clonorchis sinensis: Biotechnological implications.</title>
        <authorList>
            <person name="Wang D."/>
            <person name="Korhonen P.K."/>
            <person name="Gasser R.B."/>
            <person name="Young N.D."/>
        </authorList>
    </citation>
    <scope>NUCLEOTIDE SEQUENCE [LARGE SCALE GENOMIC DNA]</scope>
    <source>
        <strain evidence="1">Cs-k2</strain>
    </source>
</reference>
<dbReference type="PANTHER" id="PTHR13304">
    <property type="entry name" value="GLYCOSYLPHOSPHATIDYLINOSITOL ANCHOR ATTACHMENT 1 PROTEIN"/>
    <property type="match status" value="1"/>
</dbReference>
<comment type="caution">
    <text evidence="1">The sequence shown here is derived from an EMBL/GenBank/DDBJ whole genome shotgun (WGS) entry which is preliminary data.</text>
</comment>
<accession>A0A3R7GXV4</accession>
<protein>
    <submittedName>
        <fullName evidence="1">Uncharacterized protein</fullName>
    </submittedName>
</protein>
<dbReference type="GO" id="GO:0016255">
    <property type="term" value="P:attachment of GPI anchor to protein"/>
    <property type="evidence" value="ECO:0007669"/>
    <property type="project" value="TreeGrafter"/>
</dbReference>
<gene>
    <name evidence="1" type="ORF">CSKR_114437</name>
</gene>
<dbReference type="Pfam" id="PF04114">
    <property type="entry name" value="Gaa1"/>
    <property type="match status" value="1"/>
</dbReference>
<reference evidence="1 2" key="2">
    <citation type="journal article" date="2021" name="Genomics">
        <title>High-quality reference genome for Clonorchis sinensis.</title>
        <authorList>
            <person name="Young N.D."/>
            <person name="Stroehlein A.J."/>
            <person name="Kinkar L."/>
            <person name="Wang T."/>
            <person name="Sohn W.M."/>
            <person name="Chang B.C.H."/>
            <person name="Kaur P."/>
            <person name="Weisz D."/>
            <person name="Dudchenko O."/>
            <person name="Aiden E.L."/>
            <person name="Korhonen P.K."/>
            <person name="Gasser R.B."/>
        </authorList>
    </citation>
    <scope>NUCLEOTIDE SEQUENCE [LARGE SCALE GENOMIC DNA]</scope>
    <source>
        <strain evidence="1">Cs-k2</strain>
    </source>
</reference>
<sequence>MRRIQRGLQNPGVKISSDNNHYALSTHKVQGTGRRRAVAEHETYNPGALGVVELVERSLLRYELICCMTETWAFRAAELRRFRVLDNPCLKTIARVGHGNTCVADALVFVALLMEHDGCLYDFEWVVSVKLNRSEQDYVTNIQGLFGYHLLSVHPKFGGFFSIEFCRDDLSWSEIQGRSGNIQAGLNLEFSHLDPSSVDILPEGTNGFLANLDLVNAVVRLANKHSIEPIVNNQVVLLYGRETWPVRAPELRCLRGFGSRCRRTMARVSWYRRICNVAIRERIFGYATGTSNCPEPEVA</sequence>
<dbReference type="GO" id="GO:0042765">
    <property type="term" value="C:GPI-anchor transamidase complex"/>
    <property type="evidence" value="ECO:0007669"/>
    <property type="project" value="InterPro"/>
</dbReference>
<dbReference type="Proteomes" id="UP000286415">
    <property type="component" value="Unassembled WGS sequence"/>
</dbReference>
<name>A0A3R7GXV4_CLOSI</name>
<keyword evidence="2" id="KW-1185">Reference proteome</keyword>
<dbReference type="AlphaFoldDB" id="A0A3R7GXV4"/>
<dbReference type="EMBL" id="NIRI02000042">
    <property type="protein sequence ID" value="KAG5450218.1"/>
    <property type="molecule type" value="Genomic_DNA"/>
</dbReference>
<dbReference type="InterPro" id="IPR007246">
    <property type="entry name" value="Gaa1"/>
</dbReference>
<dbReference type="PANTHER" id="PTHR13304:SF0">
    <property type="entry name" value="GLYCOSYLPHOSPHATIDYLINOSITOL ANCHOR ATTACHMENT 1 PROTEIN"/>
    <property type="match status" value="1"/>
</dbReference>
<proteinExistence type="predicted"/>
<dbReference type="STRING" id="79923.A0A3R7GXV4"/>
<evidence type="ECO:0000313" key="1">
    <source>
        <dbReference type="EMBL" id="KAG5450218.1"/>
    </source>
</evidence>
<dbReference type="InParanoid" id="A0A3R7GXV4"/>